<dbReference type="PANTHER" id="PTHR30385">
    <property type="entry name" value="SIGMA FACTOR F FLAGELLAR"/>
    <property type="match status" value="1"/>
</dbReference>
<evidence type="ECO:0000256" key="2">
    <source>
        <dbReference type="ARBA" id="ARBA00023082"/>
    </source>
</evidence>
<gene>
    <name evidence="6" type="ORF">ERS852492_01399</name>
</gene>
<keyword evidence="1" id="KW-0805">Transcription regulation</keyword>
<dbReference type="AlphaFoldDB" id="A0A174ZMF0"/>
<keyword evidence="2" id="KW-0731">Sigma factor</keyword>
<keyword evidence="3" id="KW-0238">DNA-binding</keyword>
<organism evidence="6 7">
    <name type="scientific">Lachnospira eligens</name>
    <dbReference type="NCBI Taxonomy" id="39485"/>
    <lineage>
        <taxon>Bacteria</taxon>
        <taxon>Bacillati</taxon>
        <taxon>Bacillota</taxon>
        <taxon>Clostridia</taxon>
        <taxon>Lachnospirales</taxon>
        <taxon>Lachnospiraceae</taxon>
        <taxon>Lachnospira</taxon>
    </lineage>
</organism>
<dbReference type="Gene3D" id="1.20.140.160">
    <property type="match status" value="1"/>
</dbReference>
<dbReference type="GO" id="GO:0003677">
    <property type="term" value="F:DNA binding"/>
    <property type="evidence" value="ECO:0007669"/>
    <property type="project" value="UniProtKB-KW"/>
</dbReference>
<proteinExistence type="predicted"/>
<dbReference type="Pfam" id="PF04545">
    <property type="entry name" value="Sigma70_r4"/>
    <property type="match status" value="1"/>
</dbReference>
<dbReference type="GO" id="GO:0016987">
    <property type="term" value="F:sigma factor activity"/>
    <property type="evidence" value="ECO:0007669"/>
    <property type="project" value="UniProtKB-KW"/>
</dbReference>
<name>A0A174ZMF0_9FIRM</name>
<evidence type="ECO:0000259" key="5">
    <source>
        <dbReference type="Pfam" id="PF04545"/>
    </source>
</evidence>
<dbReference type="PANTHER" id="PTHR30385:SF4">
    <property type="entry name" value="RNA POLYMERASE SIGMA-E FACTOR"/>
    <property type="match status" value="1"/>
</dbReference>
<evidence type="ECO:0000313" key="7">
    <source>
        <dbReference type="Proteomes" id="UP000095780"/>
    </source>
</evidence>
<protein>
    <submittedName>
        <fullName evidence="6">RNA polymerase sigma factor</fullName>
    </submittedName>
</protein>
<dbReference type="InterPro" id="IPR014284">
    <property type="entry name" value="RNA_pol_sigma-70_dom"/>
</dbReference>
<sequence>MDADKKRLWVSGQFIEVTDEVYDAYMKGDRKMRYFESDLKTERFLMDENGQIRQVIPSREDSLDRLMDDNAEQFADRHESVEDMVLRRISIERLYKALDRLTEKERKLIEALFFEEMTEREVAHSLGISQPAVHKQKNKILKKLKLFLEN</sequence>
<dbReference type="SUPFAM" id="SSF88659">
    <property type="entry name" value="Sigma3 and sigma4 domains of RNA polymerase sigma factors"/>
    <property type="match status" value="1"/>
</dbReference>
<feature type="domain" description="RNA polymerase sigma-70 region 4" evidence="5">
    <location>
        <begin position="97"/>
        <end position="145"/>
    </location>
</feature>
<dbReference type="InterPro" id="IPR013324">
    <property type="entry name" value="RNA_pol_sigma_r3/r4-like"/>
</dbReference>
<evidence type="ECO:0000313" key="6">
    <source>
        <dbReference type="EMBL" id="CUQ84380.1"/>
    </source>
</evidence>
<keyword evidence="4" id="KW-0804">Transcription</keyword>
<dbReference type="NCBIfam" id="TIGR02937">
    <property type="entry name" value="sigma70-ECF"/>
    <property type="match status" value="1"/>
</dbReference>
<dbReference type="GO" id="GO:0006352">
    <property type="term" value="P:DNA-templated transcription initiation"/>
    <property type="evidence" value="ECO:0007669"/>
    <property type="project" value="InterPro"/>
</dbReference>
<evidence type="ECO:0000256" key="4">
    <source>
        <dbReference type="ARBA" id="ARBA00023163"/>
    </source>
</evidence>
<reference evidence="6 7" key="1">
    <citation type="submission" date="2015-09" db="EMBL/GenBank/DDBJ databases">
        <authorList>
            <consortium name="Pathogen Informatics"/>
        </authorList>
    </citation>
    <scope>NUCLEOTIDE SEQUENCE [LARGE SCALE GENOMIC DNA]</scope>
    <source>
        <strain evidence="6 7">2789STDY5834878</strain>
    </source>
</reference>
<dbReference type="Proteomes" id="UP000095780">
    <property type="component" value="Unassembled WGS sequence"/>
</dbReference>
<dbReference type="EMBL" id="CZBV01000003">
    <property type="protein sequence ID" value="CUQ84380.1"/>
    <property type="molecule type" value="Genomic_DNA"/>
</dbReference>
<evidence type="ECO:0000256" key="1">
    <source>
        <dbReference type="ARBA" id="ARBA00023015"/>
    </source>
</evidence>
<dbReference type="RefSeq" id="WP_055286824.1">
    <property type="nucleotide sequence ID" value="NZ_CABIXW010000003.1"/>
</dbReference>
<accession>A0A174ZMF0</accession>
<dbReference type="InterPro" id="IPR007630">
    <property type="entry name" value="RNA_pol_sigma70_r4"/>
</dbReference>
<evidence type="ECO:0000256" key="3">
    <source>
        <dbReference type="ARBA" id="ARBA00023125"/>
    </source>
</evidence>